<accession>A0A9D3Y610</accession>
<name>A0A9D3Y610_DREPO</name>
<reference evidence="2" key="2">
    <citation type="submission" date="2020-11" db="EMBL/GenBank/DDBJ databases">
        <authorList>
            <person name="McCartney M.A."/>
            <person name="Auch B."/>
            <person name="Kono T."/>
            <person name="Mallez S."/>
            <person name="Becker A."/>
            <person name="Gohl D.M."/>
            <person name="Silverstein K.A.T."/>
            <person name="Koren S."/>
            <person name="Bechman K.B."/>
            <person name="Herman A."/>
            <person name="Abrahante J.E."/>
            <person name="Garbe J."/>
        </authorList>
    </citation>
    <scope>NUCLEOTIDE SEQUENCE</scope>
    <source>
        <strain evidence="2">Duluth1</strain>
        <tissue evidence="2">Whole animal</tissue>
    </source>
</reference>
<proteinExistence type="predicted"/>
<dbReference type="EMBL" id="JAIWYP010000016">
    <property type="protein sequence ID" value="KAH3694040.1"/>
    <property type="molecule type" value="Genomic_DNA"/>
</dbReference>
<organism evidence="2 3">
    <name type="scientific">Dreissena polymorpha</name>
    <name type="common">Zebra mussel</name>
    <name type="synonym">Mytilus polymorpha</name>
    <dbReference type="NCBI Taxonomy" id="45954"/>
    <lineage>
        <taxon>Eukaryota</taxon>
        <taxon>Metazoa</taxon>
        <taxon>Spiralia</taxon>
        <taxon>Lophotrochozoa</taxon>
        <taxon>Mollusca</taxon>
        <taxon>Bivalvia</taxon>
        <taxon>Autobranchia</taxon>
        <taxon>Heteroconchia</taxon>
        <taxon>Euheterodonta</taxon>
        <taxon>Imparidentia</taxon>
        <taxon>Neoheterodontei</taxon>
        <taxon>Myida</taxon>
        <taxon>Dreissenoidea</taxon>
        <taxon>Dreissenidae</taxon>
        <taxon>Dreissena</taxon>
    </lineage>
</organism>
<evidence type="ECO:0000256" key="1">
    <source>
        <dbReference type="SAM" id="Phobius"/>
    </source>
</evidence>
<sequence>MPILQLIALLCCIKGFWSRKFFWGRRAKTTRKTIHIVSEARAVTTFTYNFDQTTSLQNIPGEKKILEVHNTYIQGSSKVTKSSATTIASKGRNTSVDGLEQMPVASTSLGMTKTTTTLHFEYFTNNTTVSKYQPQKKGDTTEFTTAHNDMIYRNFISIIGSSAVAVLLIAALLLVCVYKKYHHLLDAPKCETATTENPVDIFQRTNNQMFEDVLQNRQSTLEIYETIPMTNVSPLSPIADSYPLPQDAHIVENLFDSVSALNVENVNYYDTVQDSQNSDTASSDGAVEGTNAHPATHVLYESLLGTRTDANAPYNSLESC</sequence>
<gene>
    <name evidence="2" type="ORF">DPMN_081479</name>
</gene>
<evidence type="ECO:0000313" key="2">
    <source>
        <dbReference type="EMBL" id="KAH3694040.1"/>
    </source>
</evidence>
<dbReference type="Proteomes" id="UP000828390">
    <property type="component" value="Unassembled WGS sequence"/>
</dbReference>
<protein>
    <submittedName>
        <fullName evidence="2">Uncharacterized protein</fullName>
    </submittedName>
</protein>
<keyword evidence="1" id="KW-1133">Transmembrane helix</keyword>
<reference evidence="2" key="1">
    <citation type="journal article" date="2019" name="bioRxiv">
        <title>The Genome of the Zebra Mussel, Dreissena polymorpha: A Resource for Invasive Species Research.</title>
        <authorList>
            <person name="McCartney M.A."/>
            <person name="Auch B."/>
            <person name="Kono T."/>
            <person name="Mallez S."/>
            <person name="Zhang Y."/>
            <person name="Obille A."/>
            <person name="Becker A."/>
            <person name="Abrahante J.E."/>
            <person name="Garbe J."/>
            <person name="Badalamenti J.P."/>
            <person name="Herman A."/>
            <person name="Mangelson H."/>
            <person name="Liachko I."/>
            <person name="Sullivan S."/>
            <person name="Sone E.D."/>
            <person name="Koren S."/>
            <person name="Silverstein K.A.T."/>
            <person name="Beckman K.B."/>
            <person name="Gohl D.M."/>
        </authorList>
    </citation>
    <scope>NUCLEOTIDE SEQUENCE</scope>
    <source>
        <strain evidence="2">Duluth1</strain>
        <tissue evidence="2">Whole animal</tissue>
    </source>
</reference>
<keyword evidence="1" id="KW-0812">Transmembrane</keyword>
<comment type="caution">
    <text evidence="2">The sequence shown here is derived from an EMBL/GenBank/DDBJ whole genome shotgun (WGS) entry which is preliminary data.</text>
</comment>
<feature type="transmembrane region" description="Helical" evidence="1">
    <location>
        <begin position="155"/>
        <end position="178"/>
    </location>
</feature>
<dbReference type="AlphaFoldDB" id="A0A9D3Y610"/>
<evidence type="ECO:0000313" key="3">
    <source>
        <dbReference type="Proteomes" id="UP000828390"/>
    </source>
</evidence>
<keyword evidence="3" id="KW-1185">Reference proteome</keyword>
<keyword evidence="1" id="KW-0472">Membrane</keyword>